<dbReference type="Proteomes" id="UP000007796">
    <property type="component" value="Unassembled WGS sequence"/>
</dbReference>
<dbReference type="AlphaFoldDB" id="F0XIV8"/>
<evidence type="ECO:0000313" key="1">
    <source>
        <dbReference type="EMBL" id="EFX02396.1"/>
    </source>
</evidence>
<dbReference type="GeneID" id="25975435"/>
<organism evidence="2">
    <name type="scientific">Grosmannia clavigera (strain kw1407 / UAMH 11150)</name>
    <name type="common">Blue stain fungus</name>
    <name type="synonym">Graphiocladiella clavigera</name>
    <dbReference type="NCBI Taxonomy" id="655863"/>
    <lineage>
        <taxon>Eukaryota</taxon>
        <taxon>Fungi</taxon>
        <taxon>Dikarya</taxon>
        <taxon>Ascomycota</taxon>
        <taxon>Pezizomycotina</taxon>
        <taxon>Sordariomycetes</taxon>
        <taxon>Sordariomycetidae</taxon>
        <taxon>Ophiostomatales</taxon>
        <taxon>Ophiostomataceae</taxon>
        <taxon>Leptographium</taxon>
    </lineage>
</organism>
<evidence type="ECO:0000313" key="2">
    <source>
        <dbReference type="Proteomes" id="UP000007796"/>
    </source>
</evidence>
<keyword evidence="2" id="KW-1185">Reference proteome</keyword>
<proteinExistence type="predicted"/>
<dbReference type="HOGENOM" id="CLU_2346907_0_0_1"/>
<protein>
    <submittedName>
        <fullName evidence="1">Uncharacterized protein</fullName>
    </submittedName>
</protein>
<dbReference type="RefSeq" id="XP_014171878.1">
    <property type="nucleotide sequence ID" value="XM_014316403.1"/>
</dbReference>
<sequence>MGKATEVDIKSLKLAEVLLGMFGGIEDIWLTKAHRDSASGSRIQEVKATPDKDFIEISLLAHGIIKCGLLQALIQTWDEVFMSHRRCNSAGANTTRL</sequence>
<reference evidence="1 2" key="1">
    <citation type="journal article" date="2011" name="Proc. Natl. Acad. Sci. U.S.A.">
        <title>Genome and transcriptome analyses of the mountain pine beetle-fungal symbiont Grosmannia clavigera, a lodgepole pine pathogen.</title>
        <authorList>
            <person name="DiGuistini S."/>
            <person name="Wang Y."/>
            <person name="Liao N.Y."/>
            <person name="Taylor G."/>
            <person name="Tanguay P."/>
            <person name="Feau N."/>
            <person name="Henrissat B."/>
            <person name="Chan S.K."/>
            <person name="Hesse-Orce U."/>
            <person name="Alamouti S.M."/>
            <person name="Tsui C.K.M."/>
            <person name="Docking R.T."/>
            <person name="Levasseur A."/>
            <person name="Haridas S."/>
            <person name="Robertson G."/>
            <person name="Birol I."/>
            <person name="Holt R.A."/>
            <person name="Marra M.A."/>
            <person name="Hamelin R.C."/>
            <person name="Hirst M."/>
            <person name="Jones S.J.M."/>
            <person name="Bohlmann J."/>
            <person name="Breuil C."/>
        </authorList>
    </citation>
    <scope>NUCLEOTIDE SEQUENCE [LARGE SCALE GENOMIC DNA]</scope>
    <source>
        <strain evidence="2">kw1407 / UAMH 11150</strain>
    </source>
</reference>
<name>F0XIV8_GROCL</name>
<dbReference type="EMBL" id="GL629782">
    <property type="protein sequence ID" value="EFX02396.1"/>
    <property type="molecule type" value="Genomic_DNA"/>
</dbReference>
<accession>F0XIV8</accession>
<dbReference type="InParanoid" id="F0XIV8"/>
<gene>
    <name evidence="1" type="ORF">CMQ_2445</name>
</gene>